<accession>A0AAQ3QGJ2</accession>
<gene>
    <name evidence="3" type="ORF">Cni_G20725</name>
</gene>
<dbReference type="PANTHER" id="PTHR37254">
    <property type="entry name" value="OS01G0100500 PROTEIN"/>
    <property type="match status" value="1"/>
</dbReference>
<dbReference type="PANTHER" id="PTHR37254:SF1">
    <property type="entry name" value="OS01G0100500 PROTEIN"/>
    <property type="match status" value="1"/>
</dbReference>
<feature type="compositionally biased region" description="Polar residues" evidence="1">
    <location>
        <begin position="523"/>
        <end position="532"/>
    </location>
</feature>
<dbReference type="AlphaFoldDB" id="A0AAQ3QGJ2"/>
<protein>
    <submittedName>
        <fullName evidence="3">Uncharacterized protein</fullName>
    </submittedName>
</protein>
<reference evidence="3 4" key="1">
    <citation type="submission" date="2023-10" db="EMBL/GenBank/DDBJ databases">
        <title>Chromosome-scale genome assembly provides insights into flower coloration mechanisms of Canna indica.</title>
        <authorList>
            <person name="Li C."/>
        </authorList>
    </citation>
    <scope>NUCLEOTIDE SEQUENCE [LARGE SCALE GENOMIC DNA]</scope>
    <source>
        <tissue evidence="3">Flower</tissue>
    </source>
</reference>
<dbReference type="Proteomes" id="UP001327560">
    <property type="component" value="Chromosome 6"/>
</dbReference>
<evidence type="ECO:0000313" key="4">
    <source>
        <dbReference type="Proteomes" id="UP001327560"/>
    </source>
</evidence>
<feature type="region of interest" description="Disordered" evidence="1">
    <location>
        <begin position="484"/>
        <end position="532"/>
    </location>
</feature>
<name>A0AAQ3QGJ2_9LILI</name>
<evidence type="ECO:0000256" key="2">
    <source>
        <dbReference type="SAM" id="Phobius"/>
    </source>
</evidence>
<evidence type="ECO:0000256" key="1">
    <source>
        <dbReference type="SAM" id="MobiDB-lite"/>
    </source>
</evidence>
<organism evidence="3 4">
    <name type="scientific">Canna indica</name>
    <name type="common">Indian-shot</name>
    <dbReference type="NCBI Taxonomy" id="4628"/>
    <lineage>
        <taxon>Eukaryota</taxon>
        <taxon>Viridiplantae</taxon>
        <taxon>Streptophyta</taxon>
        <taxon>Embryophyta</taxon>
        <taxon>Tracheophyta</taxon>
        <taxon>Spermatophyta</taxon>
        <taxon>Magnoliopsida</taxon>
        <taxon>Liliopsida</taxon>
        <taxon>Zingiberales</taxon>
        <taxon>Cannaceae</taxon>
        <taxon>Canna</taxon>
    </lineage>
</organism>
<feature type="transmembrane region" description="Helical" evidence="2">
    <location>
        <begin position="77"/>
        <end position="98"/>
    </location>
</feature>
<keyword evidence="2" id="KW-0472">Membrane</keyword>
<sequence length="532" mass="60323">MQRNRSGAGGACPARAFRFNGTLCACDPGLYMANGSCVGFEAGGEWVVSSGVSPSPTFLTTVIPIDSIKRFTQSQAILLEATLVFLLVWLALCLALRFTKFDGGRTAWFRIRWWLSRLDFYDTNHWLDDNKVVIKRKTELGGTFSVASWILFIGLLSALLYQIITKRSIEVHRVRPANAPDLLSFVNDLEFNITTISSMSCSHFQGPESLVIGIPGFIDYRVFPLSDYIQYKCQNTSSGPTISLKCNRCQIPRRDHFISWQFVDLPNDPVTAVGFQFNLSAKDHAQDRHVSFVSGAITSDTYTNNKPKTFRGPEANVLKIHLFPQAYNNLNNLKLIQPLFHDFISGTSFSEASDLQASLQDSKDGLVNTTLYISYLSDYIVEINKENMIGIVGFLADVGGLYAFSIVIFLYFLMQCEARIKKLRHEDTTMRNILRQKRAQRNWDKLRKFVMFTWGPNNLAMDENKSKRRHSLMIDSIHGIQALHRKKQPSRNNSTRPDVAEGCFRSSESKHDKLDTKEELEIHQSNMFSASQ</sequence>
<keyword evidence="2" id="KW-0812">Transmembrane</keyword>
<proteinExistence type="predicted"/>
<feature type="transmembrane region" description="Helical" evidence="2">
    <location>
        <begin position="146"/>
        <end position="164"/>
    </location>
</feature>
<keyword evidence="2" id="KW-1133">Transmembrane helix</keyword>
<dbReference type="EMBL" id="CP136895">
    <property type="protein sequence ID" value="WOL11961.1"/>
    <property type="molecule type" value="Genomic_DNA"/>
</dbReference>
<keyword evidence="4" id="KW-1185">Reference proteome</keyword>
<evidence type="ECO:0000313" key="3">
    <source>
        <dbReference type="EMBL" id="WOL11961.1"/>
    </source>
</evidence>
<feature type="transmembrane region" description="Helical" evidence="2">
    <location>
        <begin position="389"/>
        <end position="414"/>
    </location>
</feature>
<feature type="compositionally biased region" description="Basic and acidic residues" evidence="1">
    <location>
        <begin position="507"/>
        <end position="522"/>
    </location>
</feature>